<dbReference type="Pfam" id="PF07762">
    <property type="entry name" value="DUF1618"/>
    <property type="match status" value="1"/>
</dbReference>
<gene>
    <name evidence="2" type="ORF">EJB05_14414</name>
</gene>
<evidence type="ECO:0000313" key="3">
    <source>
        <dbReference type="Proteomes" id="UP000324897"/>
    </source>
</evidence>
<evidence type="ECO:0000259" key="1">
    <source>
        <dbReference type="Pfam" id="PF07762"/>
    </source>
</evidence>
<protein>
    <recommendedName>
        <fullName evidence="1">DUF1618 domain-containing protein</fullName>
    </recommendedName>
</protein>
<organism evidence="2 3">
    <name type="scientific">Eragrostis curvula</name>
    <name type="common">weeping love grass</name>
    <dbReference type="NCBI Taxonomy" id="38414"/>
    <lineage>
        <taxon>Eukaryota</taxon>
        <taxon>Viridiplantae</taxon>
        <taxon>Streptophyta</taxon>
        <taxon>Embryophyta</taxon>
        <taxon>Tracheophyta</taxon>
        <taxon>Spermatophyta</taxon>
        <taxon>Magnoliopsida</taxon>
        <taxon>Liliopsida</taxon>
        <taxon>Poales</taxon>
        <taxon>Poaceae</taxon>
        <taxon>PACMAD clade</taxon>
        <taxon>Chloridoideae</taxon>
        <taxon>Eragrostideae</taxon>
        <taxon>Eragrostidinae</taxon>
        <taxon>Eragrostis</taxon>
    </lineage>
</organism>
<dbReference type="EMBL" id="RWGY01000007">
    <property type="protein sequence ID" value="TVU40929.1"/>
    <property type="molecule type" value="Genomic_DNA"/>
</dbReference>
<comment type="caution">
    <text evidence="2">The sequence shown here is derived from an EMBL/GenBank/DDBJ whole genome shotgun (WGS) entry which is preliminary data.</text>
</comment>
<dbReference type="AlphaFoldDB" id="A0A5J9VXG9"/>
<proteinExistence type="predicted"/>
<dbReference type="Proteomes" id="UP000324897">
    <property type="component" value="Chromosome 4"/>
</dbReference>
<dbReference type="OrthoDB" id="663726at2759"/>
<evidence type="ECO:0000313" key="2">
    <source>
        <dbReference type="EMBL" id="TVU40929.1"/>
    </source>
</evidence>
<dbReference type="PANTHER" id="PTHR33074">
    <property type="entry name" value="EXPRESSED PROTEIN-RELATED"/>
    <property type="match status" value="1"/>
</dbReference>
<dbReference type="PANTHER" id="PTHR33074:SF62">
    <property type="entry name" value="EXPRESSED PROTEIN"/>
    <property type="match status" value="1"/>
</dbReference>
<feature type="domain" description="DUF1618" evidence="1">
    <location>
        <begin position="3"/>
        <end position="172"/>
    </location>
</feature>
<name>A0A5J9VXG9_9POAL</name>
<accession>A0A5J9VXG9</accession>
<keyword evidence="3" id="KW-1185">Reference proteome</keyword>
<dbReference type="Gramene" id="TVU40929">
    <property type="protein sequence ID" value="TVU40929"/>
    <property type="gene ID" value="EJB05_14414"/>
</dbReference>
<reference evidence="2 3" key="1">
    <citation type="journal article" date="2019" name="Sci. Rep.">
        <title>A high-quality genome of Eragrostis curvula grass provides insights into Poaceae evolution and supports new strategies to enhance forage quality.</title>
        <authorList>
            <person name="Carballo J."/>
            <person name="Santos B.A.C.M."/>
            <person name="Zappacosta D."/>
            <person name="Garbus I."/>
            <person name="Selva J.P."/>
            <person name="Gallo C.A."/>
            <person name="Diaz A."/>
            <person name="Albertini E."/>
            <person name="Caccamo M."/>
            <person name="Echenique V."/>
        </authorList>
    </citation>
    <scope>NUCLEOTIDE SEQUENCE [LARGE SCALE GENOMIC DNA]</scope>
    <source>
        <strain evidence="3">cv. Victoria</strain>
        <tissue evidence="2">Leaf</tissue>
    </source>
</reference>
<sequence length="291" mass="32713">MGWVDLWRGVLLCDVLSKEPKLRGVPMPLPLELLSCDNGMGAELGCPKSLRGITVINRPGTEPYLRFVQLEPTAIPIPPPEDGDDEEPEFPDWEMRDWTITTWSNHKMTASWDDWHRDCPIKASDISISSRLKLKMLRSGLLLPSSGEGPARAFQNLLVSFPAPGMDDNVVYLQARVRFMDPRVFVLALDTRRKELFGAVEFATEKIRGAGVVYFPSNISRYIDPDARVIPIPEDDDSWEEFSEYEGTETRDLPRLQSLFPIVLLSVGSCHKPLDPAALHLNVSLLADDDI</sequence>
<dbReference type="InterPro" id="IPR011676">
    <property type="entry name" value="DUF1618"/>
</dbReference>